<dbReference type="InterPro" id="IPR011990">
    <property type="entry name" value="TPR-like_helical_dom_sf"/>
</dbReference>
<dbReference type="InterPro" id="IPR000792">
    <property type="entry name" value="Tscrpt_reg_LuxR_C"/>
</dbReference>
<proteinExistence type="predicted"/>
<keyword evidence="1" id="KW-0547">Nucleotide-binding</keyword>
<feature type="compositionally biased region" description="Basic and acidic residues" evidence="3">
    <location>
        <begin position="760"/>
        <end position="769"/>
    </location>
</feature>
<dbReference type="PRINTS" id="PR00038">
    <property type="entry name" value="HTHLUXR"/>
</dbReference>
<dbReference type="EMBL" id="AP022871">
    <property type="protein sequence ID" value="BCB82718.1"/>
    <property type="molecule type" value="Genomic_DNA"/>
</dbReference>
<evidence type="ECO:0000256" key="1">
    <source>
        <dbReference type="ARBA" id="ARBA00022741"/>
    </source>
</evidence>
<organism evidence="5 6">
    <name type="scientific">Phytohabitans suffuscus</name>
    <dbReference type="NCBI Taxonomy" id="624315"/>
    <lineage>
        <taxon>Bacteria</taxon>
        <taxon>Bacillati</taxon>
        <taxon>Actinomycetota</taxon>
        <taxon>Actinomycetes</taxon>
        <taxon>Micromonosporales</taxon>
        <taxon>Micromonosporaceae</taxon>
    </lineage>
</organism>
<protein>
    <recommendedName>
        <fullName evidence="4">HTH luxR-type domain-containing protein</fullName>
    </recommendedName>
</protein>
<dbReference type="InterPro" id="IPR016032">
    <property type="entry name" value="Sig_transdc_resp-reg_C-effctor"/>
</dbReference>
<sequence length="847" mass="92353">MGQLMAGTKLPAERAEQATRLLEYGALAAPLRATEREESAQVPFQVLNGLTEILLEQARSGPLLIGVDDAHFADLPSLQHLLYLVRRIGNAGVLVVLNETTFLDEAYAMLRAELLNQPQCRHLTLRPLSQGAAARLLDQRLNAPVPQQRAKAYYEITGGNPLLLNALINDAGPGEDPDDPVLVGDGYSSAVLNCLYRSGDGIVLRLARVLAVLGEPASPALVGQLLGLDAEATTRAIGVATDMGLLREGQFRHEAVRRTVLNWMSAEERAELREFTAKVLHENGADVVSVARHVIAANRPDASWSVSMLREAAEKALEEGDIVLALESCRRAERAGGDEMERAAAKAVLFRIQCLLDPSLAERVVPELKAAARAGHLSVENGVCLVHYLLWQGRPDEAVELLELFSETVDPEDADLVITLHVARLAACYAYPGLLERMDIAYLPAELGTYGAITPHTTQLRVARVLQALINGSIDDAAVADAEQILQQVSPDSAPLELNMICLEALASANRLVQAAALCDSLLETARRRRFPVWQAMYAAVRGAISFRQGDLAAAERHAHSAMSQLSPRNWGVLLGIPLSVLIASSVRSGAGANVGACLDMPVPQAMYQTRFGLHCMRARGRHYLSKGHWQSAQRAFDTCRDLMLRWEIDLPALVPWRGDMAEVAIGLGDRERARQLIHEQLARLGPRHVRDRGLSLRILAAASDPPERDALLTEAIEALRASGDQVGLAAASADLSNARRDADARKAKRKASRLRGRPRRPDPGDRKPGFPPDPGSSHEWSRTLSGAERRVASLAACGYTNRQIALTLYVTVSTVEQHLTRVYRKLRVGRRADLARQLRAELRDSA</sequence>
<dbReference type="AlphaFoldDB" id="A0A6F8Y9Q8"/>
<dbReference type="PROSITE" id="PS50043">
    <property type="entry name" value="HTH_LUXR_2"/>
    <property type="match status" value="1"/>
</dbReference>
<dbReference type="InterPro" id="IPR036388">
    <property type="entry name" value="WH-like_DNA-bd_sf"/>
</dbReference>
<dbReference type="Gene3D" id="1.10.10.10">
    <property type="entry name" value="Winged helix-like DNA-binding domain superfamily/Winged helix DNA-binding domain"/>
    <property type="match status" value="1"/>
</dbReference>
<dbReference type="GO" id="GO:0005524">
    <property type="term" value="F:ATP binding"/>
    <property type="evidence" value="ECO:0007669"/>
    <property type="project" value="UniProtKB-KW"/>
</dbReference>
<keyword evidence="2" id="KW-0067">ATP-binding</keyword>
<dbReference type="SMART" id="SM00421">
    <property type="entry name" value="HTH_LUXR"/>
    <property type="match status" value="1"/>
</dbReference>
<dbReference type="GO" id="GO:0004016">
    <property type="term" value="F:adenylate cyclase activity"/>
    <property type="evidence" value="ECO:0007669"/>
    <property type="project" value="TreeGrafter"/>
</dbReference>
<dbReference type="CDD" id="cd06170">
    <property type="entry name" value="LuxR_C_like"/>
    <property type="match status" value="1"/>
</dbReference>
<dbReference type="KEGG" id="psuu:Psuf_000310"/>
<feature type="region of interest" description="Disordered" evidence="3">
    <location>
        <begin position="738"/>
        <end position="784"/>
    </location>
</feature>
<dbReference type="Pfam" id="PF00196">
    <property type="entry name" value="GerE"/>
    <property type="match status" value="1"/>
</dbReference>
<dbReference type="PANTHER" id="PTHR16305">
    <property type="entry name" value="TESTICULAR SOLUBLE ADENYLYL CYCLASE"/>
    <property type="match status" value="1"/>
</dbReference>
<keyword evidence="6" id="KW-1185">Reference proteome</keyword>
<dbReference type="GO" id="GO:0003677">
    <property type="term" value="F:DNA binding"/>
    <property type="evidence" value="ECO:0007669"/>
    <property type="project" value="InterPro"/>
</dbReference>
<evidence type="ECO:0000259" key="4">
    <source>
        <dbReference type="PROSITE" id="PS50043"/>
    </source>
</evidence>
<dbReference type="PROSITE" id="PS00622">
    <property type="entry name" value="HTH_LUXR_1"/>
    <property type="match status" value="1"/>
</dbReference>
<name>A0A6F8Y9Q8_9ACTN</name>
<dbReference type="Gene3D" id="1.25.40.10">
    <property type="entry name" value="Tetratricopeptide repeat domain"/>
    <property type="match status" value="1"/>
</dbReference>
<dbReference type="GO" id="GO:0006355">
    <property type="term" value="P:regulation of DNA-templated transcription"/>
    <property type="evidence" value="ECO:0007669"/>
    <property type="project" value="InterPro"/>
</dbReference>
<feature type="domain" description="HTH luxR-type" evidence="4">
    <location>
        <begin position="778"/>
        <end position="843"/>
    </location>
</feature>
<reference evidence="5 6" key="1">
    <citation type="submission" date="2020-03" db="EMBL/GenBank/DDBJ databases">
        <title>Whole genome shotgun sequence of Phytohabitans suffuscus NBRC 105367.</title>
        <authorList>
            <person name="Komaki H."/>
            <person name="Tamura T."/>
        </authorList>
    </citation>
    <scope>NUCLEOTIDE SEQUENCE [LARGE SCALE GENOMIC DNA]</scope>
    <source>
        <strain evidence="5 6">NBRC 105367</strain>
    </source>
</reference>
<gene>
    <name evidence="5" type="ORF">Psuf_000310</name>
</gene>
<feature type="compositionally biased region" description="Basic residues" evidence="3">
    <location>
        <begin position="747"/>
        <end position="759"/>
    </location>
</feature>
<dbReference type="GO" id="GO:0005737">
    <property type="term" value="C:cytoplasm"/>
    <property type="evidence" value="ECO:0007669"/>
    <property type="project" value="TreeGrafter"/>
</dbReference>
<evidence type="ECO:0000313" key="6">
    <source>
        <dbReference type="Proteomes" id="UP000503011"/>
    </source>
</evidence>
<dbReference type="PANTHER" id="PTHR16305:SF28">
    <property type="entry name" value="GUANYLATE CYCLASE DOMAIN-CONTAINING PROTEIN"/>
    <property type="match status" value="1"/>
</dbReference>
<evidence type="ECO:0000313" key="5">
    <source>
        <dbReference type="EMBL" id="BCB82718.1"/>
    </source>
</evidence>
<accession>A0A6F8Y9Q8</accession>
<evidence type="ECO:0000256" key="3">
    <source>
        <dbReference type="SAM" id="MobiDB-lite"/>
    </source>
</evidence>
<reference evidence="5 6" key="2">
    <citation type="submission" date="2020-03" db="EMBL/GenBank/DDBJ databases">
        <authorList>
            <person name="Ichikawa N."/>
            <person name="Kimura A."/>
            <person name="Kitahashi Y."/>
            <person name="Uohara A."/>
        </authorList>
    </citation>
    <scope>NUCLEOTIDE SEQUENCE [LARGE SCALE GENOMIC DNA]</scope>
    <source>
        <strain evidence="5 6">NBRC 105367</strain>
    </source>
</reference>
<evidence type="ECO:0000256" key="2">
    <source>
        <dbReference type="ARBA" id="ARBA00022840"/>
    </source>
</evidence>
<dbReference type="Proteomes" id="UP000503011">
    <property type="component" value="Chromosome"/>
</dbReference>
<dbReference type="SUPFAM" id="SSF46894">
    <property type="entry name" value="C-terminal effector domain of the bipartite response regulators"/>
    <property type="match status" value="1"/>
</dbReference>